<dbReference type="Gene3D" id="3.30.200.20">
    <property type="entry name" value="Phosphorylase Kinase, domain 1"/>
    <property type="match status" value="1"/>
</dbReference>
<dbReference type="Pfam" id="PF01636">
    <property type="entry name" value="APH"/>
    <property type="match status" value="1"/>
</dbReference>
<dbReference type="PANTHER" id="PTHR47829:SF1">
    <property type="entry name" value="HAD FAMILY PHOSPHATASE"/>
    <property type="match status" value="1"/>
</dbReference>
<evidence type="ECO:0000313" key="3">
    <source>
        <dbReference type="Proteomes" id="UP001212803"/>
    </source>
</evidence>
<evidence type="ECO:0000313" key="2">
    <source>
        <dbReference type="EMBL" id="WBL36801.1"/>
    </source>
</evidence>
<dbReference type="InterPro" id="IPR052898">
    <property type="entry name" value="ACAD10-like"/>
</dbReference>
<dbReference type="SUPFAM" id="SSF56112">
    <property type="entry name" value="Protein kinase-like (PK-like)"/>
    <property type="match status" value="1"/>
</dbReference>
<name>A0ABY7M8E0_9CHLR</name>
<gene>
    <name evidence="2" type="ORF">O0235_04370</name>
</gene>
<accession>A0ABY7M8E0</accession>
<sequence>MTNETTNGVPAGIRYEAVSKFFAEHVPGGDVPLRFTLISGGRSNLTYRVEGGGRVWVLRRPPLGHVLPTAHDMTREFRVLQGMQRAGFPAPPPIALCEDPAVNDYPFYVMEYREGVIIADRIPEGYADTPERRHAIGRALIETLVQLHAIDYEAVGLGDFGRPEGYLERQVRRWSEQWARSQTRPLPAIDELIRRLRASIPVSPKPTIVHGDYRLGNMMLDREDPGRVVAVLDWEMATLGDPLTDVGYTLGYWGQVGDSEEYLAARAASAVTAQPGFHTRQELIEMYARLSGRDVSAIEWYEIFAAYKLAVIVEGIHARYLKGETVGEGFEGMGKRAEMLVEEALAMADRAADPRLRGAA</sequence>
<dbReference type="InterPro" id="IPR041726">
    <property type="entry name" value="ACAD10_11_N"/>
</dbReference>
<dbReference type="EMBL" id="CP115149">
    <property type="protein sequence ID" value="WBL36801.1"/>
    <property type="molecule type" value="Genomic_DNA"/>
</dbReference>
<dbReference type="InterPro" id="IPR002575">
    <property type="entry name" value="Aminoglycoside_PTrfase"/>
</dbReference>
<dbReference type="PANTHER" id="PTHR47829">
    <property type="entry name" value="HYDROLASE, PUTATIVE (AFU_ORTHOLOGUE AFUA_1G12880)-RELATED"/>
    <property type="match status" value="1"/>
</dbReference>
<organism evidence="2 3">
    <name type="scientific">Tepidiforma flava</name>
    <dbReference type="NCBI Taxonomy" id="3004094"/>
    <lineage>
        <taxon>Bacteria</taxon>
        <taxon>Bacillati</taxon>
        <taxon>Chloroflexota</taxon>
        <taxon>Tepidiformia</taxon>
        <taxon>Tepidiformales</taxon>
        <taxon>Tepidiformaceae</taxon>
        <taxon>Tepidiforma</taxon>
    </lineage>
</organism>
<dbReference type="Proteomes" id="UP001212803">
    <property type="component" value="Chromosome"/>
</dbReference>
<evidence type="ECO:0000259" key="1">
    <source>
        <dbReference type="Pfam" id="PF01636"/>
    </source>
</evidence>
<dbReference type="InterPro" id="IPR011009">
    <property type="entry name" value="Kinase-like_dom_sf"/>
</dbReference>
<proteinExistence type="predicted"/>
<reference evidence="2 3" key="1">
    <citation type="journal article" date="2023" name="ISME J.">
        <title>Thermophilic Dehalococcoidia with unusual traits shed light on an unexpected past.</title>
        <authorList>
            <person name="Palmer M."/>
            <person name="Covington J.K."/>
            <person name="Zhou E.M."/>
            <person name="Thomas S.C."/>
            <person name="Habib N."/>
            <person name="Seymour C.O."/>
            <person name="Lai D."/>
            <person name="Johnston J."/>
            <person name="Hashimi A."/>
            <person name="Jiao J.Y."/>
            <person name="Muok A.R."/>
            <person name="Liu L."/>
            <person name="Xian W.D."/>
            <person name="Zhi X.Y."/>
            <person name="Li M.M."/>
            <person name="Silva L.P."/>
            <person name="Bowen B.P."/>
            <person name="Louie K."/>
            <person name="Briegel A."/>
            <person name="Pett-Ridge J."/>
            <person name="Weber P.K."/>
            <person name="Tocheva E.I."/>
            <person name="Woyke T."/>
            <person name="Northen T.R."/>
            <person name="Mayali X."/>
            <person name="Li W.J."/>
            <person name="Hedlund B.P."/>
        </authorList>
    </citation>
    <scope>NUCLEOTIDE SEQUENCE [LARGE SCALE GENOMIC DNA]</scope>
    <source>
        <strain evidence="2 3">YIM 72310</strain>
    </source>
</reference>
<keyword evidence="3" id="KW-1185">Reference proteome</keyword>
<protein>
    <submittedName>
        <fullName evidence="2">Phosphotransferase family protein</fullName>
    </submittedName>
</protein>
<feature type="domain" description="Aminoglycoside phosphotransferase" evidence="1">
    <location>
        <begin position="35"/>
        <end position="270"/>
    </location>
</feature>
<dbReference type="RefSeq" id="WP_270057318.1">
    <property type="nucleotide sequence ID" value="NZ_CP115149.1"/>
</dbReference>
<dbReference type="Gene3D" id="3.90.1200.10">
    <property type="match status" value="1"/>
</dbReference>
<dbReference type="CDD" id="cd05154">
    <property type="entry name" value="ACAD10_11_N-like"/>
    <property type="match status" value="1"/>
</dbReference>